<accession>A0A1I1XZ42</accession>
<evidence type="ECO:0008006" key="4">
    <source>
        <dbReference type="Google" id="ProtNLM"/>
    </source>
</evidence>
<evidence type="ECO:0000313" key="3">
    <source>
        <dbReference type="Proteomes" id="UP000198598"/>
    </source>
</evidence>
<evidence type="ECO:0000256" key="1">
    <source>
        <dbReference type="SAM" id="SignalP"/>
    </source>
</evidence>
<dbReference type="PROSITE" id="PS51257">
    <property type="entry name" value="PROKAR_LIPOPROTEIN"/>
    <property type="match status" value="1"/>
</dbReference>
<feature type="signal peptide" evidence="1">
    <location>
        <begin position="1"/>
        <end position="28"/>
    </location>
</feature>
<dbReference type="Proteomes" id="UP000198598">
    <property type="component" value="Unassembled WGS sequence"/>
</dbReference>
<reference evidence="2 3" key="1">
    <citation type="submission" date="2016-10" db="EMBL/GenBank/DDBJ databases">
        <authorList>
            <person name="de Groot N.N."/>
        </authorList>
    </citation>
    <scope>NUCLEOTIDE SEQUENCE [LARGE SCALE GENOMIC DNA]</scope>
    <source>
        <strain evidence="2 3">DSM 26130</strain>
    </source>
</reference>
<organism evidence="2 3">
    <name type="scientific">Spirosoma endophyticum</name>
    <dbReference type="NCBI Taxonomy" id="662367"/>
    <lineage>
        <taxon>Bacteria</taxon>
        <taxon>Pseudomonadati</taxon>
        <taxon>Bacteroidota</taxon>
        <taxon>Cytophagia</taxon>
        <taxon>Cytophagales</taxon>
        <taxon>Cytophagaceae</taxon>
        <taxon>Spirosoma</taxon>
    </lineage>
</organism>
<dbReference type="STRING" id="662367.SAMN05216167_110177"/>
<proteinExistence type="predicted"/>
<gene>
    <name evidence="2" type="ORF">SAMN05216167_110177</name>
</gene>
<dbReference type="EMBL" id="FOLQ01000010">
    <property type="protein sequence ID" value="SFE12677.1"/>
    <property type="molecule type" value="Genomic_DNA"/>
</dbReference>
<feature type="chain" id="PRO_5011446897" description="Lipoprotein" evidence="1">
    <location>
        <begin position="29"/>
        <end position="169"/>
    </location>
</feature>
<dbReference type="RefSeq" id="WP_093830499.1">
    <property type="nucleotide sequence ID" value="NZ_FOLQ01000010.1"/>
</dbReference>
<dbReference type="AlphaFoldDB" id="A0A1I1XZ42"/>
<keyword evidence="3" id="KW-1185">Reference proteome</keyword>
<keyword evidence="1" id="KW-0732">Signal</keyword>
<evidence type="ECO:0000313" key="2">
    <source>
        <dbReference type="EMBL" id="SFE12677.1"/>
    </source>
</evidence>
<sequence length="169" mass="18462">MAKSYTVRSFRQLLLVMLVMGGLTTACKKSGGSDPDIDLRDQYVGTYVGTYRNSIYNVEDLYDEPKAGTATATITKGSNPKEIYIQLVTTGDRTGDRTLNVTADLDGVNFAVIDKNTDTIPLPRPADSDYSATGVFDPSTKLFSYSSVARATRNGAQYKQTYEIVATKK</sequence>
<name>A0A1I1XZ42_9BACT</name>
<protein>
    <recommendedName>
        <fullName evidence="4">Lipoprotein</fullName>
    </recommendedName>
</protein>
<dbReference type="OrthoDB" id="954269at2"/>